<feature type="compositionally biased region" description="Polar residues" evidence="1">
    <location>
        <begin position="123"/>
        <end position="144"/>
    </location>
</feature>
<protein>
    <submittedName>
        <fullName evidence="2">Uncharacterized protein</fullName>
    </submittedName>
</protein>
<reference evidence="2 3" key="1">
    <citation type="journal article" date="2013" name="PLoS Genet.">
        <title>The genome and development-dependent transcriptomes of Pyronema confluens: a window into fungal evolution.</title>
        <authorList>
            <person name="Traeger S."/>
            <person name="Altegoer F."/>
            <person name="Freitag M."/>
            <person name="Gabaldon T."/>
            <person name="Kempken F."/>
            <person name="Kumar A."/>
            <person name="Marcet-Houben M."/>
            <person name="Poggeler S."/>
            <person name="Stajich J.E."/>
            <person name="Nowrousian M."/>
        </authorList>
    </citation>
    <scope>NUCLEOTIDE SEQUENCE [LARGE SCALE GENOMIC DNA]</scope>
    <source>
        <strain evidence="3">CBS 100304</strain>
        <tissue evidence="2">Vegetative mycelium</tissue>
    </source>
</reference>
<feature type="compositionally biased region" description="Acidic residues" evidence="1">
    <location>
        <begin position="68"/>
        <end position="78"/>
    </location>
</feature>
<proteinExistence type="predicted"/>
<feature type="region of interest" description="Disordered" evidence="1">
    <location>
        <begin position="1"/>
        <end position="85"/>
    </location>
</feature>
<sequence>MDPLTRSDSPNMNSPRKKTSDIEMGTDTEHQGTGYSDNEDTNTADSDFFVSSDSQDSDMGTADTENQGTEDLDDEDTNTADFDTVDSNLTHSCEWLLGSSNSEDSDIEDFNTEDFDFEDSGAANFNTTENAKTEDPTSNPSPETELQRLERTTLPDFECAEDFHRFIFTRINTYQPGVPDEQTYFSRLNKYKGLLEKYGDWTNDEDRAAAAAAAGDSAHRLMALLDEIMLSYI</sequence>
<feature type="compositionally biased region" description="Low complexity" evidence="1">
    <location>
        <begin position="45"/>
        <end position="58"/>
    </location>
</feature>
<evidence type="ECO:0000313" key="3">
    <source>
        <dbReference type="Proteomes" id="UP000018144"/>
    </source>
</evidence>
<accession>U4LIR7</accession>
<dbReference type="Proteomes" id="UP000018144">
    <property type="component" value="Unassembled WGS sequence"/>
</dbReference>
<feature type="region of interest" description="Disordered" evidence="1">
    <location>
        <begin position="116"/>
        <end position="145"/>
    </location>
</feature>
<feature type="compositionally biased region" description="Polar residues" evidence="1">
    <location>
        <begin position="1"/>
        <end position="14"/>
    </location>
</feature>
<gene>
    <name evidence="2" type="ORF">PCON_11457</name>
</gene>
<name>U4LIR7_PYROM</name>
<evidence type="ECO:0000313" key="2">
    <source>
        <dbReference type="EMBL" id="CCX31813.1"/>
    </source>
</evidence>
<dbReference type="EMBL" id="HF935650">
    <property type="protein sequence ID" value="CCX31813.1"/>
    <property type="molecule type" value="Genomic_DNA"/>
</dbReference>
<evidence type="ECO:0000256" key="1">
    <source>
        <dbReference type="SAM" id="MobiDB-lite"/>
    </source>
</evidence>
<dbReference type="AlphaFoldDB" id="U4LIR7"/>
<organism evidence="2 3">
    <name type="scientific">Pyronema omphalodes (strain CBS 100304)</name>
    <name type="common">Pyronema confluens</name>
    <dbReference type="NCBI Taxonomy" id="1076935"/>
    <lineage>
        <taxon>Eukaryota</taxon>
        <taxon>Fungi</taxon>
        <taxon>Dikarya</taxon>
        <taxon>Ascomycota</taxon>
        <taxon>Pezizomycotina</taxon>
        <taxon>Pezizomycetes</taxon>
        <taxon>Pezizales</taxon>
        <taxon>Pyronemataceae</taxon>
        <taxon>Pyronema</taxon>
    </lineage>
</organism>
<keyword evidence="3" id="KW-1185">Reference proteome</keyword>